<sequence>MATSLQLPYFRSPEELPAPLPTTLEILASNDILKGTEVWATRKVVGVGEHFVVKYGPTDDQIEGENLLFLERNNLKGFAPRLYAMWKEADEALFLVMERMRGDTLESLWPTLQEPDKQCILAKTRAILTQIRMVPHQGFFGSVNQNHMPHHLFYWPNYPAHIAGPFTTEQALIQGLISKSRLNARENGRHPYLADFFEQQLMPSLVVEGRPPLFTHSDFQRKNILVQEAEGVKGKKDFHVSLVDWESAGWYPVYWEYFATFLSWKWNDDWCSKVVAAVDAWPAEVAMMKMIYQDLWL</sequence>
<dbReference type="PANTHER" id="PTHR21310:SF48">
    <property type="entry name" value="AMINOGLYCOSIDE PHOSPHOTRANSFERASE DOMAIN-CONTAINING PROTEIN"/>
    <property type="match status" value="1"/>
</dbReference>
<accession>A0A507QKD4</accession>
<dbReference type="STRING" id="5098.A0A507QKD4"/>
<dbReference type="InterPro" id="IPR011009">
    <property type="entry name" value="Kinase-like_dom_sf"/>
</dbReference>
<evidence type="ECO:0000313" key="3">
    <source>
        <dbReference type="Proteomes" id="UP000319663"/>
    </source>
</evidence>
<proteinExistence type="predicted"/>
<organism evidence="2 3">
    <name type="scientific">Monascus purpureus</name>
    <name type="common">Red mold</name>
    <name type="synonym">Monascus anka</name>
    <dbReference type="NCBI Taxonomy" id="5098"/>
    <lineage>
        <taxon>Eukaryota</taxon>
        <taxon>Fungi</taxon>
        <taxon>Dikarya</taxon>
        <taxon>Ascomycota</taxon>
        <taxon>Pezizomycotina</taxon>
        <taxon>Eurotiomycetes</taxon>
        <taxon>Eurotiomycetidae</taxon>
        <taxon>Eurotiales</taxon>
        <taxon>Aspergillaceae</taxon>
        <taxon>Monascus</taxon>
    </lineage>
</organism>
<dbReference type="SUPFAM" id="SSF56112">
    <property type="entry name" value="Protein kinase-like (PK-like)"/>
    <property type="match status" value="1"/>
</dbReference>
<protein>
    <recommendedName>
        <fullName evidence="1">Aminoglycoside phosphotransferase domain-containing protein</fullName>
    </recommendedName>
</protein>
<dbReference type="Pfam" id="PF01636">
    <property type="entry name" value="APH"/>
    <property type="match status" value="1"/>
</dbReference>
<gene>
    <name evidence="2" type="ORF">MPDQ_003746</name>
</gene>
<reference evidence="2 3" key="1">
    <citation type="submission" date="2019-06" db="EMBL/GenBank/DDBJ databases">
        <title>Wine fermentation using esterase from Monascus purpureus.</title>
        <authorList>
            <person name="Geng C."/>
            <person name="Zhang Y."/>
        </authorList>
    </citation>
    <scope>NUCLEOTIDE SEQUENCE [LARGE SCALE GENOMIC DNA]</scope>
    <source>
        <strain evidence="2">HQ1</strain>
    </source>
</reference>
<dbReference type="OrthoDB" id="4177236at2759"/>
<evidence type="ECO:0000313" key="2">
    <source>
        <dbReference type="EMBL" id="TQB68253.1"/>
    </source>
</evidence>
<comment type="caution">
    <text evidence="2">The sequence shown here is derived from an EMBL/GenBank/DDBJ whole genome shotgun (WGS) entry which is preliminary data.</text>
</comment>
<dbReference type="PANTHER" id="PTHR21310">
    <property type="entry name" value="AMINOGLYCOSIDE PHOSPHOTRANSFERASE-RELATED-RELATED"/>
    <property type="match status" value="1"/>
</dbReference>
<feature type="domain" description="Aminoglycoside phosphotransferase" evidence="1">
    <location>
        <begin position="63"/>
        <end position="277"/>
    </location>
</feature>
<dbReference type="InterPro" id="IPR002575">
    <property type="entry name" value="Aminoglycoside_PTrfase"/>
</dbReference>
<dbReference type="AlphaFoldDB" id="A0A507QKD4"/>
<keyword evidence="3" id="KW-1185">Reference proteome</keyword>
<dbReference type="Gene3D" id="3.90.1200.10">
    <property type="match status" value="1"/>
</dbReference>
<evidence type="ECO:0000259" key="1">
    <source>
        <dbReference type="Pfam" id="PF01636"/>
    </source>
</evidence>
<dbReference type="InterPro" id="IPR051678">
    <property type="entry name" value="AGP_Transferase"/>
</dbReference>
<dbReference type="EMBL" id="VIFY01000234">
    <property type="protein sequence ID" value="TQB68253.1"/>
    <property type="molecule type" value="Genomic_DNA"/>
</dbReference>
<dbReference type="Proteomes" id="UP000319663">
    <property type="component" value="Unassembled WGS sequence"/>
</dbReference>
<name>A0A507QKD4_MONPU</name>